<feature type="domain" description="Amidase" evidence="1">
    <location>
        <begin position="12"/>
        <end position="244"/>
    </location>
</feature>
<dbReference type="PANTHER" id="PTHR43372">
    <property type="entry name" value="FATTY-ACID AMIDE HYDROLASE"/>
    <property type="match status" value="1"/>
</dbReference>
<evidence type="ECO:0000259" key="1">
    <source>
        <dbReference type="Pfam" id="PF01425"/>
    </source>
</evidence>
<dbReference type="Proteomes" id="UP001458880">
    <property type="component" value="Unassembled WGS sequence"/>
</dbReference>
<dbReference type="InterPro" id="IPR052739">
    <property type="entry name" value="FAAH2"/>
</dbReference>
<dbReference type="PANTHER" id="PTHR43372:SF2">
    <property type="entry name" value="IP13792P"/>
    <property type="match status" value="1"/>
</dbReference>
<keyword evidence="3" id="KW-1185">Reference proteome</keyword>
<proteinExistence type="predicted"/>
<dbReference type="EMBL" id="JASPKY010000403">
    <property type="protein sequence ID" value="KAK9701956.1"/>
    <property type="molecule type" value="Genomic_DNA"/>
</dbReference>
<dbReference type="InterPro" id="IPR023631">
    <property type="entry name" value="Amidase_dom"/>
</dbReference>
<accession>A0AAW1JF39</accession>
<dbReference type="InterPro" id="IPR036928">
    <property type="entry name" value="AS_sf"/>
</dbReference>
<reference evidence="2 3" key="1">
    <citation type="journal article" date="2024" name="BMC Genomics">
        <title>De novo assembly and annotation of Popillia japonica's genome with initial clues to its potential as an invasive pest.</title>
        <authorList>
            <person name="Cucini C."/>
            <person name="Boschi S."/>
            <person name="Funari R."/>
            <person name="Cardaioli E."/>
            <person name="Iannotti N."/>
            <person name="Marturano G."/>
            <person name="Paoli F."/>
            <person name="Bruttini M."/>
            <person name="Carapelli A."/>
            <person name="Frati F."/>
            <person name="Nardi F."/>
        </authorList>
    </citation>
    <scope>NUCLEOTIDE SEQUENCE [LARGE SCALE GENOMIC DNA]</scope>
    <source>
        <strain evidence="2">DMR45628</strain>
    </source>
</reference>
<name>A0AAW1JF39_POPJA</name>
<dbReference type="AlphaFoldDB" id="A0AAW1JF39"/>
<gene>
    <name evidence="2" type="ORF">QE152_g30259</name>
</gene>
<sequence length="263" mass="30057">MGTEEIYKKSICIGPMARYSTDLPLLMKIICKEENKKLLDFDIKVDFSKLCIYYIEHWDSKLTHRVAPEILKELHKTLEYFHITYDTKIKKWRNPELGKAADWSLVSLIKMKSVDDIFNKDPTKSVMLELLKYLMGISKHTLYPICYLLLSRYLPVYNLEKIRNKLQAAEKSISNTLGENGVLICPPYPIVAPFHRGLFTKGYNAVFMSTFNSLGYPVTLATVGMSSNGLPIGMQIVGRPYSDRITMAVAEEVERAFGGWQAP</sequence>
<dbReference type="GO" id="GO:0012505">
    <property type="term" value="C:endomembrane system"/>
    <property type="evidence" value="ECO:0007669"/>
    <property type="project" value="TreeGrafter"/>
</dbReference>
<comment type="caution">
    <text evidence="2">The sequence shown here is derived from an EMBL/GenBank/DDBJ whole genome shotgun (WGS) entry which is preliminary data.</text>
</comment>
<protein>
    <submittedName>
        <fullName evidence="2">Amidase</fullName>
    </submittedName>
</protein>
<dbReference type="Pfam" id="PF01425">
    <property type="entry name" value="Amidase"/>
    <property type="match status" value="1"/>
</dbReference>
<evidence type="ECO:0000313" key="2">
    <source>
        <dbReference type="EMBL" id="KAK9701956.1"/>
    </source>
</evidence>
<dbReference type="Gene3D" id="3.90.1300.10">
    <property type="entry name" value="Amidase signature (AS) domain"/>
    <property type="match status" value="1"/>
</dbReference>
<dbReference type="SUPFAM" id="SSF75304">
    <property type="entry name" value="Amidase signature (AS) enzymes"/>
    <property type="match status" value="1"/>
</dbReference>
<evidence type="ECO:0000313" key="3">
    <source>
        <dbReference type="Proteomes" id="UP001458880"/>
    </source>
</evidence>
<organism evidence="2 3">
    <name type="scientific">Popillia japonica</name>
    <name type="common">Japanese beetle</name>
    <dbReference type="NCBI Taxonomy" id="7064"/>
    <lineage>
        <taxon>Eukaryota</taxon>
        <taxon>Metazoa</taxon>
        <taxon>Ecdysozoa</taxon>
        <taxon>Arthropoda</taxon>
        <taxon>Hexapoda</taxon>
        <taxon>Insecta</taxon>
        <taxon>Pterygota</taxon>
        <taxon>Neoptera</taxon>
        <taxon>Endopterygota</taxon>
        <taxon>Coleoptera</taxon>
        <taxon>Polyphaga</taxon>
        <taxon>Scarabaeiformia</taxon>
        <taxon>Scarabaeidae</taxon>
        <taxon>Rutelinae</taxon>
        <taxon>Popillia</taxon>
    </lineage>
</organism>